<reference evidence="3" key="1">
    <citation type="journal article" date="2019" name="Int. J. Syst. Evol. Microbiol.">
        <title>The Global Catalogue of Microorganisms (GCM) 10K type strain sequencing project: providing services to taxonomists for standard genome sequencing and annotation.</title>
        <authorList>
            <consortium name="The Broad Institute Genomics Platform"/>
            <consortium name="The Broad Institute Genome Sequencing Center for Infectious Disease"/>
            <person name="Wu L."/>
            <person name="Ma J."/>
        </authorList>
    </citation>
    <scope>NUCLEOTIDE SEQUENCE [LARGE SCALE GENOMIC DNA]</scope>
    <source>
        <strain evidence="3">KCTC 52438</strain>
    </source>
</reference>
<dbReference type="RefSeq" id="WP_386723035.1">
    <property type="nucleotide sequence ID" value="NZ_JBHRSZ010000007.1"/>
</dbReference>
<keyword evidence="3" id="KW-1185">Reference proteome</keyword>
<name>A0ABV7HGW9_9GAMM</name>
<dbReference type="InterPro" id="IPR013321">
    <property type="entry name" value="Arc_rbn_hlx_hlx"/>
</dbReference>
<dbReference type="SUPFAM" id="SSF47598">
    <property type="entry name" value="Ribbon-helix-helix"/>
    <property type="match status" value="1"/>
</dbReference>
<feature type="region of interest" description="Disordered" evidence="1">
    <location>
        <begin position="1"/>
        <end position="54"/>
    </location>
</feature>
<sequence>MTVSDSSKKKTKENKPKLSSSTDVNLSSKNSSSYVSEKSVSKVGKDKSKKNTSLRLDKKTLKALKMVAIEQETSVQKLIEGLIEDFLNNRAQ</sequence>
<feature type="compositionally biased region" description="Low complexity" evidence="1">
    <location>
        <begin position="17"/>
        <end position="38"/>
    </location>
</feature>
<dbReference type="InterPro" id="IPR010985">
    <property type="entry name" value="Ribbon_hlx_hlx"/>
</dbReference>
<accession>A0ABV7HGW9</accession>
<dbReference type="Gene3D" id="1.10.1220.10">
    <property type="entry name" value="Met repressor-like"/>
    <property type="match status" value="1"/>
</dbReference>
<comment type="caution">
    <text evidence="2">The sequence shown here is derived from an EMBL/GenBank/DDBJ whole genome shotgun (WGS) entry which is preliminary data.</text>
</comment>
<evidence type="ECO:0000313" key="3">
    <source>
        <dbReference type="Proteomes" id="UP001595476"/>
    </source>
</evidence>
<gene>
    <name evidence="2" type="ORF">ACFOEK_18920</name>
</gene>
<evidence type="ECO:0000256" key="1">
    <source>
        <dbReference type="SAM" id="MobiDB-lite"/>
    </source>
</evidence>
<organism evidence="2 3">
    <name type="scientific">Litoribrevibacter euphylliae</name>
    <dbReference type="NCBI Taxonomy" id="1834034"/>
    <lineage>
        <taxon>Bacteria</taxon>
        <taxon>Pseudomonadati</taxon>
        <taxon>Pseudomonadota</taxon>
        <taxon>Gammaproteobacteria</taxon>
        <taxon>Oceanospirillales</taxon>
        <taxon>Oceanospirillaceae</taxon>
        <taxon>Litoribrevibacter</taxon>
    </lineage>
</organism>
<dbReference type="Proteomes" id="UP001595476">
    <property type="component" value="Unassembled WGS sequence"/>
</dbReference>
<dbReference type="EMBL" id="JBHRSZ010000007">
    <property type="protein sequence ID" value="MFC3153120.1"/>
    <property type="molecule type" value="Genomic_DNA"/>
</dbReference>
<evidence type="ECO:0000313" key="2">
    <source>
        <dbReference type="EMBL" id="MFC3153120.1"/>
    </source>
</evidence>
<protein>
    <recommendedName>
        <fullName evidence="4">Ribbon-helix-helix protein, CopG family</fullName>
    </recommendedName>
</protein>
<proteinExistence type="predicted"/>
<evidence type="ECO:0008006" key="4">
    <source>
        <dbReference type="Google" id="ProtNLM"/>
    </source>
</evidence>